<dbReference type="PROSITE" id="PS50110">
    <property type="entry name" value="RESPONSE_REGULATORY"/>
    <property type="match status" value="1"/>
</dbReference>
<dbReference type="Proteomes" id="UP000290106">
    <property type="component" value="Unassembled WGS sequence"/>
</dbReference>
<dbReference type="InterPro" id="IPR018062">
    <property type="entry name" value="HTH_AraC-typ_CS"/>
</dbReference>
<dbReference type="PRINTS" id="PR00032">
    <property type="entry name" value="HTHARAC"/>
</dbReference>
<dbReference type="Gene3D" id="3.40.50.2300">
    <property type="match status" value="1"/>
</dbReference>
<dbReference type="PANTHER" id="PTHR43280">
    <property type="entry name" value="ARAC-FAMILY TRANSCRIPTIONAL REGULATOR"/>
    <property type="match status" value="1"/>
</dbReference>
<feature type="domain" description="Response regulatory" evidence="8">
    <location>
        <begin position="3"/>
        <end position="121"/>
    </location>
</feature>
<dbReference type="InterPro" id="IPR011006">
    <property type="entry name" value="CheY-like_superfamily"/>
</dbReference>
<evidence type="ECO:0000313" key="9">
    <source>
        <dbReference type="EMBL" id="RXS76357.1"/>
    </source>
</evidence>
<dbReference type="GO" id="GO:0003700">
    <property type="term" value="F:DNA-binding transcription factor activity"/>
    <property type="evidence" value="ECO:0007669"/>
    <property type="project" value="InterPro"/>
</dbReference>
<dbReference type="OrthoDB" id="9794370at2"/>
<name>A0A4Q1RKM8_9FIRM</name>
<proteinExistence type="predicted"/>
<sequence>MKKILVVEDEYYARKSIVKILQESDLDIQVCGEAVNGMKAIELIEEYKDIALVITDIQMKKMGGLELASYLHKHRPEIDILILTAFENFDYVREALRYNVKDYIVKPIYKENLLPPVKKVLEKQEEKSRNQEKIKNYYQWEAAKNYFPVKTIVAHEELYKEFFSYNAIHQEEKFCIVVMQEEELVTDVELVNRIIQEKYRGFIKDFFFSKINEEYVMLLSGIECMDNELIVQEKVESMLSYFCTCKHMNITMGVGLVYSSKEKIYQSYNEALYALNQRLIQGWNRAYFYKNMDGYKARIGKEAEIKLESIVRTRKEKEINQVIHSILEDIIIKEESAQKLYMAVVEILKILGNYYAELYQNEDIEELKDIKVMFSRRYDLYKFKHIEELENYLKEMVIVICSGKENTKKKSKIVEEIVHYVEDNYYKNISLRELAENKYFVNYSYCSRLFSQETGMNFSKYLIQYRLKKAKTLLENKDMKISFIAFEVGYNDVSHFIQSFKKSYGLTPEEYRARKKIE</sequence>
<dbReference type="SMART" id="SM00342">
    <property type="entry name" value="HTH_ARAC"/>
    <property type="match status" value="1"/>
</dbReference>
<dbReference type="EMBL" id="SDKC01000001">
    <property type="protein sequence ID" value="RXS76357.1"/>
    <property type="molecule type" value="Genomic_DNA"/>
</dbReference>
<dbReference type="CDD" id="cd17536">
    <property type="entry name" value="REC_YesN-like"/>
    <property type="match status" value="1"/>
</dbReference>
<dbReference type="InterPro" id="IPR001789">
    <property type="entry name" value="Sig_transdc_resp-reg_receiver"/>
</dbReference>
<evidence type="ECO:0000256" key="2">
    <source>
        <dbReference type="ARBA" id="ARBA00023015"/>
    </source>
</evidence>
<evidence type="ECO:0000259" key="7">
    <source>
        <dbReference type="PROSITE" id="PS01124"/>
    </source>
</evidence>
<dbReference type="GO" id="GO:0000160">
    <property type="term" value="P:phosphorelay signal transduction system"/>
    <property type="evidence" value="ECO:0007669"/>
    <property type="project" value="InterPro"/>
</dbReference>
<dbReference type="GO" id="GO:0043565">
    <property type="term" value="F:sequence-specific DNA binding"/>
    <property type="evidence" value="ECO:0007669"/>
    <property type="project" value="InterPro"/>
</dbReference>
<keyword evidence="10" id="KW-1185">Reference proteome</keyword>
<keyword evidence="3" id="KW-0238">DNA-binding</keyword>
<gene>
    <name evidence="9" type="ORF">ETP43_14885</name>
</gene>
<dbReference type="PROSITE" id="PS00041">
    <property type="entry name" value="HTH_ARAC_FAMILY_1"/>
    <property type="match status" value="1"/>
</dbReference>
<dbReference type="PANTHER" id="PTHR43280:SF2">
    <property type="entry name" value="HTH-TYPE TRANSCRIPTIONAL REGULATOR EXSA"/>
    <property type="match status" value="1"/>
</dbReference>
<dbReference type="RefSeq" id="WP_129258980.1">
    <property type="nucleotide sequence ID" value="NZ_SDKC01000001.1"/>
</dbReference>
<evidence type="ECO:0000256" key="3">
    <source>
        <dbReference type="ARBA" id="ARBA00023125"/>
    </source>
</evidence>
<dbReference type="PROSITE" id="PS01124">
    <property type="entry name" value="HTH_ARAC_FAMILY_2"/>
    <property type="match status" value="1"/>
</dbReference>
<feature type="modified residue" description="4-aspartylphosphate" evidence="6">
    <location>
        <position position="56"/>
    </location>
</feature>
<evidence type="ECO:0000256" key="6">
    <source>
        <dbReference type="PROSITE-ProRule" id="PRU00169"/>
    </source>
</evidence>
<dbReference type="SUPFAM" id="SSF52172">
    <property type="entry name" value="CheY-like"/>
    <property type="match status" value="1"/>
</dbReference>
<evidence type="ECO:0000256" key="5">
    <source>
        <dbReference type="ARBA" id="ARBA00024867"/>
    </source>
</evidence>
<dbReference type="InterPro" id="IPR018060">
    <property type="entry name" value="HTH_AraC"/>
</dbReference>
<dbReference type="Gene3D" id="1.10.10.60">
    <property type="entry name" value="Homeodomain-like"/>
    <property type="match status" value="2"/>
</dbReference>
<evidence type="ECO:0000313" key="10">
    <source>
        <dbReference type="Proteomes" id="UP000290106"/>
    </source>
</evidence>
<keyword evidence="2" id="KW-0805">Transcription regulation</keyword>
<dbReference type="InterPro" id="IPR020449">
    <property type="entry name" value="Tscrpt_reg_AraC-type_HTH"/>
</dbReference>
<feature type="domain" description="HTH araC/xylS-type" evidence="7">
    <location>
        <begin position="415"/>
        <end position="514"/>
    </location>
</feature>
<evidence type="ECO:0000256" key="4">
    <source>
        <dbReference type="ARBA" id="ARBA00023163"/>
    </source>
</evidence>
<dbReference type="AlphaFoldDB" id="A0A4Q1RKM8"/>
<keyword evidence="4" id="KW-0804">Transcription</keyword>
<dbReference type="Pfam" id="PF12833">
    <property type="entry name" value="HTH_18"/>
    <property type="match status" value="1"/>
</dbReference>
<evidence type="ECO:0000259" key="8">
    <source>
        <dbReference type="PROSITE" id="PS50110"/>
    </source>
</evidence>
<evidence type="ECO:0000256" key="1">
    <source>
        <dbReference type="ARBA" id="ARBA00018672"/>
    </source>
</evidence>
<keyword evidence="6" id="KW-0597">Phosphoprotein</keyword>
<reference evidence="9 10" key="1">
    <citation type="submission" date="2019-01" db="EMBL/GenBank/DDBJ databases">
        <title>Blautia sp. nov. KGMB01111 isolated human feces.</title>
        <authorList>
            <person name="Park J.-E."/>
            <person name="Kim J.-S."/>
            <person name="Park S.-H."/>
        </authorList>
    </citation>
    <scope>NUCLEOTIDE SEQUENCE [LARGE SCALE GENOMIC DNA]</scope>
    <source>
        <strain evidence="9 10">KGMB01111</strain>
    </source>
</reference>
<dbReference type="Pfam" id="PF00072">
    <property type="entry name" value="Response_reg"/>
    <property type="match status" value="1"/>
</dbReference>
<comment type="caution">
    <text evidence="9">The sequence shown here is derived from an EMBL/GenBank/DDBJ whole genome shotgun (WGS) entry which is preliminary data.</text>
</comment>
<dbReference type="InterPro" id="IPR009057">
    <property type="entry name" value="Homeodomain-like_sf"/>
</dbReference>
<comment type="function">
    <text evidence="5">May play the central regulatory role in sporulation. It may be an element of the effector pathway responsible for the activation of sporulation genes in response to nutritional stress. Spo0A may act in concert with spo0H (a sigma factor) to control the expression of some genes that are critical to the sporulation process.</text>
</comment>
<organism evidence="9 10">
    <name type="scientific">Blautia faecicola</name>
    <dbReference type="NCBI Taxonomy" id="2509240"/>
    <lineage>
        <taxon>Bacteria</taxon>
        <taxon>Bacillati</taxon>
        <taxon>Bacillota</taxon>
        <taxon>Clostridia</taxon>
        <taxon>Lachnospirales</taxon>
        <taxon>Lachnospiraceae</taxon>
        <taxon>Blautia</taxon>
    </lineage>
</organism>
<protein>
    <recommendedName>
        <fullName evidence="1">Stage 0 sporulation protein A homolog</fullName>
    </recommendedName>
</protein>
<dbReference type="SMART" id="SM00448">
    <property type="entry name" value="REC"/>
    <property type="match status" value="1"/>
</dbReference>
<dbReference type="SUPFAM" id="SSF46689">
    <property type="entry name" value="Homeodomain-like"/>
    <property type="match status" value="2"/>
</dbReference>
<accession>A0A4Q1RKM8</accession>